<dbReference type="SMART" id="SM00860">
    <property type="entry name" value="SMI1_KNR4"/>
    <property type="match status" value="1"/>
</dbReference>
<reference evidence="2 3" key="1">
    <citation type="submission" date="2016-12" db="EMBL/GenBank/DDBJ databases">
        <title>Draft genome sequences of seven strains of Pseudomonas fluorescens that produce 4-formylaminooxyvinylglycine.</title>
        <authorList>
            <person name="Okrent R.A."/>
            <person name="Manning V.A."/>
            <person name="Trippe K.M."/>
        </authorList>
    </citation>
    <scope>NUCLEOTIDE SEQUENCE [LARGE SCALE GENOMIC DNA]</scope>
    <source>
        <strain evidence="2 3">P5A</strain>
    </source>
</reference>
<dbReference type="SUPFAM" id="SSF160631">
    <property type="entry name" value="SMI1/KNR4-like"/>
    <property type="match status" value="1"/>
</dbReference>
<evidence type="ECO:0000259" key="1">
    <source>
        <dbReference type="SMART" id="SM00860"/>
    </source>
</evidence>
<gene>
    <name evidence="2" type="ORF">BFW87_12380</name>
</gene>
<proteinExistence type="predicted"/>
<dbReference type="Gene3D" id="3.40.1580.10">
    <property type="entry name" value="SMI1/KNR4-like"/>
    <property type="match status" value="1"/>
</dbReference>
<dbReference type="RefSeq" id="WP_078740100.1">
    <property type="nucleotide sequence ID" value="NZ_MSDF01000016.1"/>
</dbReference>
<dbReference type="AlphaFoldDB" id="A0A1T2YRM3"/>
<evidence type="ECO:0000313" key="2">
    <source>
        <dbReference type="EMBL" id="OPA94851.1"/>
    </source>
</evidence>
<feature type="domain" description="Knr4/Smi1-like" evidence="1">
    <location>
        <begin position="14"/>
        <end position="127"/>
    </location>
</feature>
<dbReference type="InterPro" id="IPR018958">
    <property type="entry name" value="Knr4/Smi1-like_dom"/>
</dbReference>
<sequence length="130" mass="14302">MPPYNFTEGRLDAPADAACVDSLVATLGVALPQDYLDFLKQHNGGDVLIGEEYFVFWQVQELAEFNRDYQVELYAPGIFLFGADGGGEGYGFDIEDAAMPIVRVPFIGMERQYAEPVAPSLTELFARSAP</sequence>
<dbReference type="InterPro" id="IPR037883">
    <property type="entry name" value="Knr4/Smi1-like_sf"/>
</dbReference>
<dbReference type="Proteomes" id="UP000190965">
    <property type="component" value="Unassembled WGS sequence"/>
</dbReference>
<name>A0A1T2YRM3_PSEFL</name>
<dbReference type="Pfam" id="PF09346">
    <property type="entry name" value="SMI1_KNR4"/>
    <property type="match status" value="1"/>
</dbReference>
<evidence type="ECO:0000313" key="3">
    <source>
        <dbReference type="Proteomes" id="UP000190965"/>
    </source>
</evidence>
<protein>
    <submittedName>
        <fullName evidence="2">SMI1/KNR4 family protein</fullName>
    </submittedName>
</protein>
<organism evidence="2 3">
    <name type="scientific">Pseudomonas fluorescens</name>
    <dbReference type="NCBI Taxonomy" id="294"/>
    <lineage>
        <taxon>Bacteria</taxon>
        <taxon>Pseudomonadati</taxon>
        <taxon>Pseudomonadota</taxon>
        <taxon>Gammaproteobacteria</taxon>
        <taxon>Pseudomonadales</taxon>
        <taxon>Pseudomonadaceae</taxon>
        <taxon>Pseudomonas</taxon>
    </lineage>
</organism>
<accession>A0A1T2YRM3</accession>
<dbReference type="EMBL" id="MSDF01000016">
    <property type="protein sequence ID" value="OPA94851.1"/>
    <property type="molecule type" value="Genomic_DNA"/>
</dbReference>
<comment type="caution">
    <text evidence="2">The sequence shown here is derived from an EMBL/GenBank/DDBJ whole genome shotgun (WGS) entry which is preliminary data.</text>
</comment>
<dbReference type="OrthoDB" id="9795554at2"/>